<sequence length="189" mass="20988">MCTDHQHGQRRCRCCDPEVRRATRRAAQLHERGWEGEVGEEYASGTVEVRSRLARNSPVATIDPSPTVRAARARNGLLTDDEQSALADDESRRVRAALAVNPTTTSEVLDSLSVDRDKRVREAVARHPHTDPETLYALSTTLDRRRDLSVARSISQNPATPMEALETISAHGTDGQARLARWTLRERGG</sequence>
<evidence type="ECO:0000313" key="1">
    <source>
        <dbReference type="EMBL" id="SMX86236.1"/>
    </source>
</evidence>
<dbReference type="InterPro" id="IPR011989">
    <property type="entry name" value="ARM-like"/>
</dbReference>
<proteinExistence type="predicted"/>
<dbReference type="AlphaFoldDB" id="A0A2H1JFH0"/>
<dbReference type="Proteomes" id="UP000234300">
    <property type="component" value="Unassembled WGS sequence"/>
</dbReference>
<reference evidence="1 2" key="1">
    <citation type="submission" date="2017-03" db="EMBL/GenBank/DDBJ databases">
        <authorList>
            <person name="Afonso C.L."/>
            <person name="Miller P.J."/>
            <person name="Scott M.A."/>
            <person name="Spackman E."/>
            <person name="Goraichik I."/>
            <person name="Dimitrov K.M."/>
            <person name="Suarez D.L."/>
            <person name="Swayne D.E."/>
        </authorList>
    </citation>
    <scope>NUCLEOTIDE SEQUENCE [LARGE SCALE GENOMIC DNA]</scope>
    <source>
        <strain evidence="2">8(6)</strain>
    </source>
</reference>
<dbReference type="EMBL" id="FXZI01000004">
    <property type="protein sequence ID" value="SMX86236.1"/>
    <property type="molecule type" value="Genomic_DNA"/>
</dbReference>
<accession>A0A2H1JFH0</accession>
<protein>
    <submittedName>
        <fullName evidence="1">Leucine rich repeat variant</fullName>
    </submittedName>
</protein>
<gene>
    <name evidence="1" type="ORF">BAURA86_01647</name>
</gene>
<dbReference type="InterPro" id="IPR004830">
    <property type="entry name" value="LRR_variant"/>
</dbReference>
<evidence type="ECO:0000313" key="2">
    <source>
        <dbReference type="Proteomes" id="UP000234300"/>
    </source>
</evidence>
<dbReference type="Pfam" id="PF01816">
    <property type="entry name" value="LRV"/>
    <property type="match status" value="1"/>
</dbReference>
<organism evidence="1 2">
    <name type="scientific">Brevibacterium aurantiacum</name>
    <dbReference type="NCBI Taxonomy" id="273384"/>
    <lineage>
        <taxon>Bacteria</taxon>
        <taxon>Bacillati</taxon>
        <taxon>Actinomycetota</taxon>
        <taxon>Actinomycetes</taxon>
        <taxon>Micrococcales</taxon>
        <taxon>Brevibacteriaceae</taxon>
        <taxon>Brevibacterium</taxon>
    </lineage>
</organism>
<dbReference type="Gene3D" id="1.25.10.10">
    <property type="entry name" value="Leucine-rich Repeat Variant"/>
    <property type="match status" value="1"/>
</dbReference>
<name>A0A2H1JFH0_BREAU</name>
<dbReference type="RefSeq" id="WP_404801987.1">
    <property type="nucleotide sequence ID" value="NZ_JABUXY010000029.1"/>
</dbReference>